<feature type="binding site" evidence="16">
    <location>
        <position position="113"/>
    </location>
    <ligand>
        <name>K(+)</name>
        <dbReference type="ChEBI" id="CHEBI:29103"/>
    </ligand>
</feature>
<evidence type="ECO:0000256" key="14">
    <source>
        <dbReference type="ARBA" id="ARBA00038036"/>
    </source>
</evidence>
<dbReference type="NCBIfam" id="TIGR00671">
    <property type="entry name" value="baf"/>
    <property type="match status" value="1"/>
</dbReference>
<protein>
    <recommendedName>
        <fullName evidence="15 16">Type III pantothenate kinase</fullName>
        <ecNumber evidence="6 16">2.7.1.33</ecNumber>
    </recommendedName>
    <alternativeName>
        <fullName evidence="16">PanK-III</fullName>
    </alternativeName>
    <alternativeName>
        <fullName evidence="16">Pantothenic acid kinase</fullName>
    </alternativeName>
</protein>
<feature type="binding site" evidence="16">
    <location>
        <position position="168"/>
    </location>
    <ligand>
        <name>substrate</name>
    </ligand>
</feature>
<keyword evidence="13 16" id="KW-0173">Coenzyme A biosynthesis</keyword>
<feature type="binding site" evidence="16">
    <location>
        <begin position="91"/>
        <end position="94"/>
    </location>
    <ligand>
        <name>substrate</name>
    </ligand>
</feature>
<dbReference type="AlphaFoldDB" id="A0A1F4SUA3"/>
<evidence type="ECO:0000313" key="17">
    <source>
        <dbReference type="EMBL" id="OGC24019.1"/>
    </source>
</evidence>
<comment type="cofactor">
    <cofactor evidence="16">
        <name>NH4(+)</name>
        <dbReference type="ChEBI" id="CHEBI:28938"/>
    </cofactor>
    <cofactor evidence="16">
        <name>K(+)</name>
        <dbReference type="ChEBI" id="CHEBI:29103"/>
    </cofactor>
    <text evidence="16">A monovalent cation. Ammonium or potassium.</text>
</comment>
<evidence type="ECO:0000256" key="11">
    <source>
        <dbReference type="ARBA" id="ARBA00022840"/>
    </source>
</evidence>
<evidence type="ECO:0000256" key="3">
    <source>
        <dbReference type="ARBA" id="ARBA00004496"/>
    </source>
</evidence>
<comment type="similarity">
    <text evidence="14 16">Belongs to the type III pantothenate kinase family.</text>
</comment>
<evidence type="ECO:0000256" key="10">
    <source>
        <dbReference type="ARBA" id="ARBA00022777"/>
    </source>
</evidence>
<dbReference type="Proteomes" id="UP000178417">
    <property type="component" value="Unassembled WGS sequence"/>
</dbReference>
<dbReference type="SUPFAM" id="SSF53067">
    <property type="entry name" value="Actin-like ATPase domain"/>
    <property type="match status" value="2"/>
</dbReference>
<evidence type="ECO:0000313" key="18">
    <source>
        <dbReference type="Proteomes" id="UP000178417"/>
    </source>
</evidence>
<comment type="cofactor">
    <cofactor evidence="2">
        <name>K(+)</name>
        <dbReference type="ChEBI" id="CHEBI:29103"/>
    </cofactor>
</comment>
<sequence length="240" mass="26221">MKKILVIDIGNSSTTFGVFHGKKLRSRWVVKTLKLGEYNLKSYANYDVIVSSVVPSIDKVLKTKLSQSVFVKASDFDKSMRIRIRRKGEVGADRAVNAYAAREIYGKPAIVIDFGTATTFDIVSGKGEYLGGAIVSGIQMTCDALSEKTAKLPHITIKPPKNLIGDSTVEAMRSGILYGYVSLVEGMIARFKKKIGSKAIVVATGGYSKLIAKYAKGIDVVDVDLILKGLVGFWFWEGLR</sequence>
<keyword evidence="12 16" id="KW-0630">Potassium</keyword>
<dbReference type="EMBL" id="MEUB01000013">
    <property type="protein sequence ID" value="OGC24019.1"/>
    <property type="molecule type" value="Genomic_DNA"/>
</dbReference>
<feature type="active site" description="Proton acceptor" evidence="16">
    <location>
        <position position="93"/>
    </location>
</feature>
<feature type="binding site" evidence="16">
    <location>
        <position position="116"/>
    </location>
    <ligand>
        <name>ATP</name>
        <dbReference type="ChEBI" id="CHEBI:30616"/>
    </ligand>
</feature>
<evidence type="ECO:0000256" key="16">
    <source>
        <dbReference type="HAMAP-Rule" id="MF_01274"/>
    </source>
</evidence>
<dbReference type="UniPathway" id="UPA00241">
    <property type="reaction ID" value="UER00352"/>
</dbReference>
<feature type="binding site" evidence="16">
    <location>
        <begin position="8"/>
        <end position="15"/>
    </location>
    <ligand>
        <name>ATP</name>
        <dbReference type="ChEBI" id="CHEBI:30616"/>
    </ligand>
</feature>
<evidence type="ECO:0000256" key="7">
    <source>
        <dbReference type="ARBA" id="ARBA00022490"/>
    </source>
</evidence>
<comment type="catalytic activity">
    <reaction evidence="1 16">
        <text>(R)-pantothenate + ATP = (R)-4'-phosphopantothenate + ADP + H(+)</text>
        <dbReference type="Rhea" id="RHEA:16373"/>
        <dbReference type="ChEBI" id="CHEBI:10986"/>
        <dbReference type="ChEBI" id="CHEBI:15378"/>
        <dbReference type="ChEBI" id="CHEBI:29032"/>
        <dbReference type="ChEBI" id="CHEBI:30616"/>
        <dbReference type="ChEBI" id="CHEBI:456216"/>
        <dbReference type="EC" id="2.7.1.33"/>
    </reaction>
</comment>
<comment type="subunit">
    <text evidence="5 16">Homodimer.</text>
</comment>
<comment type="function">
    <text evidence="16">Catalyzes the phosphorylation of pantothenate (Pan), the first step in CoA biosynthesis.</text>
</comment>
<dbReference type="InterPro" id="IPR004619">
    <property type="entry name" value="Type_III_PanK"/>
</dbReference>
<dbReference type="PANTHER" id="PTHR34265">
    <property type="entry name" value="TYPE III PANTOTHENATE KINASE"/>
    <property type="match status" value="1"/>
</dbReference>
<proteinExistence type="inferred from homology"/>
<comment type="caution">
    <text evidence="16">Lacks conserved residue(s) required for the propagation of feature annotation.</text>
</comment>
<dbReference type="Pfam" id="PF03309">
    <property type="entry name" value="Pan_kinase"/>
    <property type="match status" value="1"/>
</dbReference>
<dbReference type="GO" id="GO:0005524">
    <property type="term" value="F:ATP binding"/>
    <property type="evidence" value="ECO:0007669"/>
    <property type="project" value="UniProtKB-UniRule"/>
</dbReference>
<keyword evidence="7 16" id="KW-0963">Cytoplasm</keyword>
<reference evidence="17 18" key="1">
    <citation type="journal article" date="2016" name="Nat. Commun.">
        <title>Thousands of microbial genomes shed light on interconnected biogeochemical processes in an aquifer system.</title>
        <authorList>
            <person name="Anantharaman K."/>
            <person name="Brown C.T."/>
            <person name="Hug L.A."/>
            <person name="Sharon I."/>
            <person name="Castelle C.J."/>
            <person name="Probst A.J."/>
            <person name="Thomas B.C."/>
            <person name="Singh A."/>
            <person name="Wilkins M.J."/>
            <person name="Karaoz U."/>
            <person name="Brodie E.L."/>
            <person name="Williams K.H."/>
            <person name="Hubbard S.S."/>
            <person name="Banfield J.F."/>
        </authorList>
    </citation>
    <scope>NUCLEOTIDE SEQUENCE [LARGE SCALE GENOMIC DNA]</scope>
</reference>
<keyword evidence="8 16" id="KW-0808">Transferase</keyword>
<evidence type="ECO:0000256" key="15">
    <source>
        <dbReference type="ARBA" id="ARBA00040883"/>
    </source>
</evidence>
<dbReference type="GO" id="GO:0005737">
    <property type="term" value="C:cytoplasm"/>
    <property type="evidence" value="ECO:0007669"/>
    <property type="project" value="UniProtKB-SubCell"/>
</dbReference>
<evidence type="ECO:0000256" key="4">
    <source>
        <dbReference type="ARBA" id="ARBA00005225"/>
    </source>
</evidence>
<organism evidence="17 18">
    <name type="scientific">candidate division WOR-1 bacterium RIFOXYB2_FULL_37_13</name>
    <dbReference type="NCBI Taxonomy" id="1802579"/>
    <lineage>
        <taxon>Bacteria</taxon>
        <taxon>Bacillati</taxon>
        <taxon>Saganbacteria</taxon>
    </lineage>
</organism>
<dbReference type="STRING" id="1802579.A2310_05675"/>
<keyword evidence="10 16" id="KW-0418">Kinase</keyword>
<accession>A0A1F4SUA3</accession>
<evidence type="ECO:0000256" key="2">
    <source>
        <dbReference type="ARBA" id="ARBA00001958"/>
    </source>
</evidence>
<keyword evidence="11 16" id="KW-0067">ATP-binding</keyword>
<evidence type="ECO:0000256" key="1">
    <source>
        <dbReference type="ARBA" id="ARBA00001206"/>
    </source>
</evidence>
<comment type="caution">
    <text evidence="17">The sequence shown here is derived from an EMBL/GenBank/DDBJ whole genome shotgun (WGS) entry which is preliminary data.</text>
</comment>
<comment type="subcellular location">
    <subcellularLocation>
        <location evidence="3 16">Cytoplasm</location>
    </subcellularLocation>
</comment>
<dbReference type="InterPro" id="IPR043129">
    <property type="entry name" value="ATPase_NBD"/>
</dbReference>
<keyword evidence="16" id="KW-0479">Metal-binding</keyword>
<dbReference type="Gene3D" id="3.30.420.40">
    <property type="match status" value="2"/>
</dbReference>
<dbReference type="GO" id="GO:0004594">
    <property type="term" value="F:pantothenate kinase activity"/>
    <property type="evidence" value="ECO:0007669"/>
    <property type="project" value="UniProtKB-UniRule"/>
</dbReference>
<evidence type="ECO:0000256" key="6">
    <source>
        <dbReference type="ARBA" id="ARBA00012102"/>
    </source>
</evidence>
<dbReference type="CDD" id="cd24015">
    <property type="entry name" value="ASKHA_NBD_PanK-III"/>
    <property type="match status" value="1"/>
</dbReference>
<evidence type="ECO:0000256" key="13">
    <source>
        <dbReference type="ARBA" id="ARBA00022993"/>
    </source>
</evidence>
<comment type="pathway">
    <text evidence="4 16">Cofactor biosynthesis; coenzyme A biosynthesis; CoA from (R)-pantothenate: step 1/5.</text>
</comment>
<name>A0A1F4SUA3_UNCSA</name>
<dbReference type="HAMAP" id="MF_01274">
    <property type="entry name" value="Pantothen_kinase_3"/>
    <property type="match status" value="1"/>
</dbReference>
<dbReference type="PANTHER" id="PTHR34265:SF1">
    <property type="entry name" value="TYPE III PANTOTHENATE KINASE"/>
    <property type="match status" value="1"/>
</dbReference>
<evidence type="ECO:0000256" key="9">
    <source>
        <dbReference type="ARBA" id="ARBA00022741"/>
    </source>
</evidence>
<keyword evidence="9 16" id="KW-0547">Nucleotide-binding</keyword>
<evidence type="ECO:0000256" key="5">
    <source>
        <dbReference type="ARBA" id="ARBA00011738"/>
    </source>
</evidence>
<evidence type="ECO:0000256" key="12">
    <source>
        <dbReference type="ARBA" id="ARBA00022958"/>
    </source>
</evidence>
<evidence type="ECO:0000256" key="8">
    <source>
        <dbReference type="ARBA" id="ARBA00022679"/>
    </source>
</evidence>
<gene>
    <name evidence="16" type="primary">coaX</name>
    <name evidence="17" type="ORF">A2310_05675</name>
</gene>
<dbReference type="EC" id="2.7.1.33" evidence="6 16"/>
<dbReference type="GO" id="GO:0046872">
    <property type="term" value="F:metal ion binding"/>
    <property type="evidence" value="ECO:0007669"/>
    <property type="project" value="UniProtKB-KW"/>
</dbReference>
<dbReference type="GO" id="GO:0015937">
    <property type="term" value="P:coenzyme A biosynthetic process"/>
    <property type="evidence" value="ECO:0007669"/>
    <property type="project" value="UniProtKB-UniRule"/>
</dbReference>